<dbReference type="EMBL" id="BAAANJ010000002">
    <property type="protein sequence ID" value="GAA1803191.1"/>
    <property type="molecule type" value="Genomic_DNA"/>
</dbReference>
<evidence type="ECO:0000256" key="1">
    <source>
        <dbReference type="SAM" id="Phobius"/>
    </source>
</evidence>
<evidence type="ECO:0008006" key="4">
    <source>
        <dbReference type="Google" id="ProtNLM"/>
    </source>
</evidence>
<protein>
    <recommendedName>
        <fullName evidence="4">DUF2993 domain-containing protein</fullName>
    </recommendedName>
</protein>
<feature type="transmembrane region" description="Helical" evidence="1">
    <location>
        <begin position="20"/>
        <end position="42"/>
    </location>
</feature>
<proteinExistence type="predicted"/>
<sequence>MTDDAAGATPREHRSRAGRVWIIVAAIVVAVAVLLVITDVVVRGIAEQRVAEQIEAELPPGVEGEVDVSIGGFSVLAQYLAGSIDRVQLSAPELSVQGVPISVDVVATDLPPALDAPVGHITARLDADEAAINQLIEIPEVQGEVVLGDGIVGYSDTTRFLGIPIDYTVTARPIAAADRVLLEPVGVEVGAGGGAIDVSGLVDRITGGDPIPVCVAEHLPAGVEVAQIAVEPGTAAVTLEANGISLDEQSLATTGTCS</sequence>
<name>A0ABP4YBV5_9MICO</name>
<keyword evidence="1" id="KW-0472">Membrane</keyword>
<accession>A0ABP4YBV5</accession>
<organism evidence="2 3">
    <name type="scientific">Agromyces neolithicus</name>
    <dbReference type="NCBI Taxonomy" id="269420"/>
    <lineage>
        <taxon>Bacteria</taxon>
        <taxon>Bacillati</taxon>
        <taxon>Actinomycetota</taxon>
        <taxon>Actinomycetes</taxon>
        <taxon>Micrococcales</taxon>
        <taxon>Microbacteriaceae</taxon>
        <taxon>Agromyces</taxon>
    </lineage>
</organism>
<evidence type="ECO:0000313" key="2">
    <source>
        <dbReference type="EMBL" id="GAA1803191.1"/>
    </source>
</evidence>
<evidence type="ECO:0000313" key="3">
    <source>
        <dbReference type="Proteomes" id="UP001500002"/>
    </source>
</evidence>
<reference evidence="3" key="1">
    <citation type="journal article" date="2019" name="Int. J. Syst. Evol. Microbiol.">
        <title>The Global Catalogue of Microorganisms (GCM) 10K type strain sequencing project: providing services to taxonomists for standard genome sequencing and annotation.</title>
        <authorList>
            <consortium name="The Broad Institute Genomics Platform"/>
            <consortium name="The Broad Institute Genome Sequencing Center for Infectious Disease"/>
            <person name="Wu L."/>
            <person name="Ma J."/>
        </authorList>
    </citation>
    <scope>NUCLEOTIDE SEQUENCE [LARGE SCALE GENOMIC DNA]</scope>
    <source>
        <strain evidence="3">JCM 14322</strain>
    </source>
</reference>
<dbReference type="Proteomes" id="UP001500002">
    <property type="component" value="Unassembled WGS sequence"/>
</dbReference>
<keyword evidence="1" id="KW-0812">Transmembrane</keyword>
<dbReference type="Pfam" id="PF11209">
    <property type="entry name" value="LmeA"/>
    <property type="match status" value="1"/>
</dbReference>
<comment type="caution">
    <text evidence="2">The sequence shown here is derived from an EMBL/GenBank/DDBJ whole genome shotgun (WGS) entry which is preliminary data.</text>
</comment>
<keyword evidence="1" id="KW-1133">Transmembrane helix</keyword>
<gene>
    <name evidence="2" type="ORF">GCM10009749_09150</name>
</gene>
<keyword evidence="3" id="KW-1185">Reference proteome</keyword>
<dbReference type="InterPro" id="IPR021373">
    <property type="entry name" value="DUF2993"/>
</dbReference>
<dbReference type="RefSeq" id="WP_344293873.1">
    <property type="nucleotide sequence ID" value="NZ_BAAANJ010000002.1"/>
</dbReference>